<feature type="region of interest" description="Disordered" evidence="3">
    <location>
        <begin position="172"/>
        <end position="201"/>
    </location>
</feature>
<evidence type="ECO:0000256" key="2">
    <source>
        <dbReference type="ARBA" id="ARBA00093774"/>
    </source>
</evidence>
<sequence length="201" mass="20972">MKFRKFLVVGAVTALVGVTAACGSDDSNLPAVPTASTTSESAAASGAEDASLEAELSNEKKRPTVAALNEMLQIALDPDVPPKDKTQLVEGSEVDPDLFDQLVKVAKENPDVTYEIKKPVVGNGPKRASVKVEVKLPDNPPTKIDASIVYEDGRWKLSKSTVCPLLQAGDVKTPLCSDASGASAGNSTSKKSSKTTSTSAR</sequence>
<feature type="compositionally biased region" description="Low complexity" evidence="3">
    <location>
        <begin position="34"/>
        <end position="55"/>
    </location>
</feature>
<dbReference type="RefSeq" id="WP_344784363.1">
    <property type="nucleotide sequence ID" value="NZ_BAAAZW010000007.1"/>
</dbReference>
<evidence type="ECO:0000313" key="6">
    <source>
        <dbReference type="EMBL" id="GAA3964106.1"/>
    </source>
</evidence>
<name>A0ABP7PE66_9ACTN</name>
<proteinExistence type="inferred from homology"/>
<comment type="similarity">
    <text evidence="2">Belongs to the MTB12 family.</text>
</comment>
<comment type="caution">
    <text evidence="6">The sequence shown here is derived from an EMBL/GenBank/DDBJ whole genome shotgun (WGS) entry which is preliminary data.</text>
</comment>
<organism evidence="6 7">
    <name type="scientific">Gordonia caeni</name>
    <dbReference type="NCBI Taxonomy" id="1007097"/>
    <lineage>
        <taxon>Bacteria</taxon>
        <taxon>Bacillati</taxon>
        <taxon>Actinomycetota</taxon>
        <taxon>Actinomycetes</taxon>
        <taxon>Mycobacteriales</taxon>
        <taxon>Gordoniaceae</taxon>
        <taxon>Gordonia</taxon>
    </lineage>
</organism>
<dbReference type="Pfam" id="PF26580">
    <property type="entry name" value="Mtb12_C"/>
    <property type="match status" value="1"/>
</dbReference>
<dbReference type="Proteomes" id="UP001418444">
    <property type="component" value="Unassembled WGS sequence"/>
</dbReference>
<evidence type="ECO:0000313" key="7">
    <source>
        <dbReference type="Proteomes" id="UP001418444"/>
    </source>
</evidence>
<evidence type="ECO:0000256" key="1">
    <source>
        <dbReference type="ARBA" id="ARBA00022729"/>
    </source>
</evidence>
<evidence type="ECO:0000256" key="4">
    <source>
        <dbReference type="SAM" id="SignalP"/>
    </source>
</evidence>
<accession>A0ABP7PE66</accession>
<keyword evidence="1 4" id="KW-0732">Signal</keyword>
<evidence type="ECO:0000259" key="5">
    <source>
        <dbReference type="Pfam" id="PF26580"/>
    </source>
</evidence>
<protein>
    <recommendedName>
        <fullName evidence="5">Low molecular weight antigen MTB12-like C-terminal domain-containing protein</fullName>
    </recommendedName>
</protein>
<feature type="signal peptide" evidence="4">
    <location>
        <begin position="1"/>
        <end position="20"/>
    </location>
</feature>
<feature type="domain" description="Low molecular weight antigen MTB12-like C-terminal" evidence="5">
    <location>
        <begin position="62"/>
        <end position="170"/>
    </location>
</feature>
<keyword evidence="7" id="KW-1185">Reference proteome</keyword>
<dbReference type="PROSITE" id="PS51257">
    <property type="entry name" value="PROKAR_LIPOPROTEIN"/>
    <property type="match status" value="1"/>
</dbReference>
<dbReference type="InterPro" id="IPR058644">
    <property type="entry name" value="Mtb12-like_C"/>
</dbReference>
<feature type="compositionally biased region" description="Low complexity" evidence="3">
    <location>
        <begin position="179"/>
        <end position="201"/>
    </location>
</feature>
<evidence type="ECO:0000256" key="3">
    <source>
        <dbReference type="SAM" id="MobiDB-lite"/>
    </source>
</evidence>
<feature type="chain" id="PRO_5047361099" description="Low molecular weight antigen MTB12-like C-terminal domain-containing protein" evidence="4">
    <location>
        <begin position="21"/>
        <end position="201"/>
    </location>
</feature>
<gene>
    <name evidence="6" type="ORF">GCM10022231_25740</name>
</gene>
<feature type="region of interest" description="Disordered" evidence="3">
    <location>
        <begin position="26"/>
        <end position="58"/>
    </location>
</feature>
<dbReference type="EMBL" id="BAAAZW010000007">
    <property type="protein sequence ID" value="GAA3964106.1"/>
    <property type="molecule type" value="Genomic_DNA"/>
</dbReference>
<reference evidence="7" key="1">
    <citation type="journal article" date="2019" name="Int. J. Syst. Evol. Microbiol.">
        <title>The Global Catalogue of Microorganisms (GCM) 10K type strain sequencing project: providing services to taxonomists for standard genome sequencing and annotation.</title>
        <authorList>
            <consortium name="The Broad Institute Genomics Platform"/>
            <consortium name="The Broad Institute Genome Sequencing Center for Infectious Disease"/>
            <person name="Wu L."/>
            <person name="Ma J."/>
        </authorList>
    </citation>
    <scope>NUCLEOTIDE SEQUENCE [LARGE SCALE GENOMIC DNA]</scope>
    <source>
        <strain evidence="7">JCM 16923</strain>
    </source>
</reference>